<dbReference type="PANTHER" id="PTHR11358:SF26">
    <property type="entry name" value="GUANIDINO ACID HYDROLASE, MITOCHONDRIAL"/>
    <property type="match status" value="1"/>
</dbReference>
<dbReference type="InterPro" id="IPR006035">
    <property type="entry name" value="Ureohydrolase"/>
</dbReference>
<dbReference type="Gene3D" id="3.40.800.10">
    <property type="entry name" value="Ureohydrolase domain"/>
    <property type="match status" value="1"/>
</dbReference>
<dbReference type="PROSITE" id="PS51409">
    <property type="entry name" value="ARGINASE_2"/>
    <property type="match status" value="1"/>
</dbReference>
<dbReference type="GO" id="GO:0008783">
    <property type="term" value="F:agmatinase activity"/>
    <property type="evidence" value="ECO:0007669"/>
    <property type="project" value="TreeGrafter"/>
</dbReference>
<name>A0A0M4M466_9GAMM</name>
<proteinExistence type="inferred from homology"/>
<keyword evidence="5" id="KW-1185">Reference proteome</keyword>
<dbReference type="SUPFAM" id="SSF52768">
    <property type="entry name" value="Arginase/deacetylase"/>
    <property type="match status" value="1"/>
</dbReference>
<evidence type="ECO:0000256" key="3">
    <source>
        <dbReference type="PROSITE-ProRule" id="PRU00742"/>
    </source>
</evidence>
<dbReference type="RefSeq" id="WP_053819577.1">
    <property type="nucleotide sequence ID" value="NZ_CP006911.1"/>
</dbReference>
<keyword evidence="1" id="KW-0479">Metal-binding</keyword>
<dbReference type="STRING" id="1125411.W908_00915"/>
<dbReference type="GO" id="GO:0046872">
    <property type="term" value="F:metal ion binding"/>
    <property type="evidence" value="ECO:0007669"/>
    <property type="project" value="UniProtKB-KW"/>
</dbReference>
<evidence type="ECO:0008006" key="6">
    <source>
        <dbReference type="Google" id="ProtNLM"/>
    </source>
</evidence>
<comment type="similarity">
    <text evidence="3">Belongs to the arginase family.</text>
</comment>
<dbReference type="PANTHER" id="PTHR11358">
    <property type="entry name" value="ARGINASE/AGMATINASE"/>
    <property type="match status" value="1"/>
</dbReference>
<dbReference type="InterPro" id="IPR023696">
    <property type="entry name" value="Ureohydrolase_dom_sf"/>
</dbReference>
<dbReference type="Proteomes" id="UP000068905">
    <property type="component" value="Chromosome"/>
</dbReference>
<evidence type="ECO:0000256" key="2">
    <source>
        <dbReference type="ARBA" id="ARBA00022801"/>
    </source>
</evidence>
<dbReference type="Pfam" id="PF00491">
    <property type="entry name" value="Arginase"/>
    <property type="match status" value="1"/>
</dbReference>
<evidence type="ECO:0000313" key="5">
    <source>
        <dbReference type="Proteomes" id="UP000068905"/>
    </source>
</evidence>
<protein>
    <recommendedName>
        <fullName evidence="6">Arginase</fullName>
    </recommendedName>
</protein>
<dbReference type="GO" id="GO:0033389">
    <property type="term" value="P:putrescine biosynthetic process from arginine, via agmatine"/>
    <property type="evidence" value="ECO:0007669"/>
    <property type="project" value="TreeGrafter"/>
</dbReference>
<keyword evidence="2" id="KW-0378">Hydrolase</keyword>
<dbReference type="AlphaFoldDB" id="A0A0M4M466"/>
<sequence length="311" mass="33359">MSSVDSILSMQSVPSFFGAPIGDIEDLSEEKIALTGLFCDHFSGGEPGARYAARQLRYASLPLLIHGQNISPSNNIIDIGELNVFPIEPMKTQSILKEQSFRIHQTGAKLLALGGDYSLIPALVSGQLKARPDSDLKIIRISRNLDTVEISNPQQKPLNRSCATRQLGDYCGGSKSIALLGVSDSSSLEEYEYLVDSFVRSAQQLSSSLAGLTEQILDGLPGKNISFYLSVDVDVLSIPSIRSNSPYLGTGLTPKQLTSLILELGKLPIIGADVTGYIPDLDISGSAASVTVVEIIRSVIEAMSQESVLCR</sequence>
<dbReference type="EMBL" id="CP006911">
    <property type="protein sequence ID" value="ALE02604.1"/>
    <property type="molecule type" value="Genomic_DNA"/>
</dbReference>
<reference evidence="4 5" key="1">
    <citation type="journal article" date="2015" name="Genome Announc.">
        <title>Genome Sequence of 'Candidatus Thioglobus singularis' Strain PS1, a Mixotroph from the SUP05 Clade of Marine Gammaproteobacteria.</title>
        <authorList>
            <person name="Marshall K.T."/>
            <person name="Morris R.M."/>
        </authorList>
    </citation>
    <scope>NUCLEOTIDE SEQUENCE [LARGE SCALE GENOMIC DNA]</scope>
    <source>
        <strain evidence="4 5">PS1</strain>
    </source>
</reference>
<dbReference type="KEGG" id="tsn:W908_00915"/>
<gene>
    <name evidence="4" type="ORF">W908_00915</name>
</gene>
<evidence type="ECO:0000256" key="1">
    <source>
        <dbReference type="ARBA" id="ARBA00022723"/>
    </source>
</evidence>
<accession>A0A0M4M466</accession>
<organism evidence="4 5">
    <name type="scientific">Candidatus Pseudothioglobus singularis PS1</name>
    <dbReference type="NCBI Taxonomy" id="1125411"/>
    <lineage>
        <taxon>Bacteria</taxon>
        <taxon>Pseudomonadati</taxon>
        <taxon>Pseudomonadota</taxon>
        <taxon>Gammaproteobacteria</taxon>
        <taxon>Candidatus Pseudothioglobaceae</taxon>
        <taxon>Candidatus Pseudothioglobus</taxon>
    </lineage>
</organism>
<evidence type="ECO:0000313" key="4">
    <source>
        <dbReference type="EMBL" id="ALE02604.1"/>
    </source>
</evidence>
<dbReference type="PIRSF" id="PIRSF036979">
    <property type="entry name" value="Arginase"/>
    <property type="match status" value="1"/>
</dbReference>